<dbReference type="Pfam" id="PF08240">
    <property type="entry name" value="ADH_N"/>
    <property type="match status" value="1"/>
</dbReference>
<accession>A0A378MBC2</accession>
<dbReference type="UniPathway" id="UPA00790"/>
<dbReference type="CDD" id="cd08237">
    <property type="entry name" value="ribitol-5-phosphate_DH"/>
    <property type="match status" value="1"/>
</dbReference>
<dbReference type="HAMAP" id="MF_02069">
    <property type="entry name" value="TarJ"/>
    <property type="match status" value="1"/>
</dbReference>
<feature type="domain" description="Alcohol dehydrogenase-like C-terminal" evidence="7">
    <location>
        <begin position="223"/>
        <end position="295"/>
    </location>
</feature>
<dbReference type="GO" id="GO:0008270">
    <property type="term" value="F:zinc ion binding"/>
    <property type="evidence" value="ECO:0007669"/>
    <property type="project" value="UniProtKB-UniRule"/>
</dbReference>
<feature type="binding site" evidence="6">
    <location>
        <position position="65"/>
    </location>
    <ligand>
        <name>Zn(2+)</name>
        <dbReference type="ChEBI" id="CHEBI:29105"/>
        <note>catalytic</note>
    </ligand>
</feature>
<evidence type="ECO:0000256" key="4">
    <source>
        <dbReference type="ARBA" id="ARBA00022833"/>
    </source>
</evidence>
<keyword evidence="6" id="KW-0961">Cell wall biogenesis/degradation</keyword>
<dbReference type="EMBL" id="UGPG01000001">
    <property type="protein sequence ID" value="STY43679.1"/>
    <property type="molecule type" value="Genomic_DNA"/>
</dbReference>
<comment type="pathway">
    <text evidence="6">Cell wall biogenesis; poly(ribitol phosphate) teichoic acid biosynthesis.</text>
</comment>
<evidence type="ECO:0000256" key="5">
    <source>
        <dbReference type="ARBA" id="ARBA00023002"/>
    </source>
</evidence>
<evidence type="ECO:0000313" key="9">
    <source>
        <dbReference type="EMBL" id="STY43679.1"/>
    </source>
</evidence>
<dbReference type="Proteomes" id="UP000254879">
    <property type="component" value="Unassembled WGS sequence"/>
</dbReference>
<protein>
    <recommendedName>
        <fullName evidence="6">Ribulose-5-phosphate reductase</fullName>
        <shortName evidence="6">Ribulose-5-P reductase</shortName>
        <ecNumber evidence="6">1.1.1.405</ecNumber>
    </recommendedName>
    <alternativeName>
        <fullName evidence="6">Ribitol-5-phosphate dehydrogenase</fullName>
    </alternativeName>
</protein>
<evidence type="ECO:0000256" key="2">
    <source>
        <dbReference type="ARBA" id="ARBA00008072"/>
    </source>
</evidence>
<dbReference type="PANTHER" id="PTHR43350">
    <property type="entry name" value="NAD-DEPENDENT ALCOHOL DEHYDROGENASE"/>
    <property type="match status" value="1"/>
</dbReference>
<comment type="function">
    <text evidence="6">Catalyzes the NADPH dependent reduction of D-ribulose 5-phosphate to D-ribitol 5-phosphate.</text>
</comment>
<dbReference type="InterPro" id="IPR034710">
    <property type="entry name" value="TarJ"/>
</dbReference>
<dbReference type="GO" id="GO:0071555">
    <property type="term" value="P:cell wall organization"/>
    <property type="evidence" value="ECO:0007669"/>
    <property type="project" value="UniProtKB-KW"/>
</dbReference>
<gene>
    <name evidence="9" type="primary">idnD</name>
    <name evidence="6" type="synonym">tarJ</name>
    <name evidence="9" type="ORF">NCTC10815_00980</name>
</gene>
<proteinExistence type="inferred from homology"/>
<feature type="binding site" evidence="6">
    <location>
        <position position="38"/>
    </location>
    <ligand>
        <name>Zn(2+)</name>
        <dbReference type="ChEBI" id="CHEBI:29105"/>
        <note>catalytic</note>
    </ligand>
</feature>
<dbReference type="PANTHER" id="PTHR43350:SF19">
    <property type="entry name" value="D-GULOSIDE 3-DEHYDROGENASE"/>
    <property type="match status" value="1"/>
</dbReference>
<evidence type="ECO:0000259" key="8">
    <source>
        <dbReference type="Pfam" id="PF08240"/>
    </source>
</evidence>
<evidence type="ECO:0000256" key="6">
    <source>
        <dbReference type="HAMAP-Rule" id="MF_02069"/>
    </source>
</evidence>
<reference evidence="9 10" key="1">
    <citation type="submission" date="2018-06" db="EMBL/GenBank/DDBJ databases">
        <authorList>
            <consortium name="Pathogen Informatics"/>
            <person name="Doyle S."/>
        </authorList>
    </citation>
    <scope>NUCLEOTIDE SEQUENCE [LARGE SCALE GENOMIC DNA]</scope>
    <source>
        <strain evidence="10">NCTC 10815</strain>
    </source>
</reference>
<keyword evidence="6" id="KW-0777">Teichoic acid biosynthesis</keyword>
<keyword evidence="6" id="KW-0521">NADP</keyword>
<dbReference type="InterPro" id="IPR013149">
    <property type="entry name" value="ADH-like_C"/>
</dbReference>
<dbReference type="AlphaFoldDB" id="A0A378MBC2"/>
<dbReference type="InterPro" id="IPR011032">
    <property type="entry name" value="GroES-like_sf"/>
</dbReference>
<name>A0A378MBC2_LISGR</name>
<dbReference type="Gene3D" id="3.40.50.720">
    <property type="entry name" value="NAD(P)-binding Rossmann-like Domain"/>
    <property type="match status" value="1"/>
</dbReference>
<dbReference type="EC" id="1.1.1.405" evidence="6"/>
<dbReference type="GO" id="GO:0050256">
    <property type="term" value="F:ribitol-5-phosphate 2-dehydrogenase [NAD(P)+] activity"/>
    <property type="evidence" value="ECO:0007669"/>
    <property type="project" value="UniProtKB-UniRule"/>
</dbReference>
<dbReference type="InterPro" id="IPR013154">
    <property type="entry name" value="ADH-like_N"/>
</dbReference>
<evidence type="ECO:0000313" key="10">
    <source>
        <dbReference type="Proteomes" id="UP000254879"/>
    </source>
</evidence>
<feature type="domain" description="Alcohol dehydrogenase-like N-terminal" evidence="8">
    <location>
        <begin position="25"/>
        <end position="133"/>
    </location>
</feature>
<feature type="binding site" evidence="6">
    <location>
        <position position="144"/>
    </location>
    <ligand>
        <name>Zn(2+)</name>
        <dbReference type="ChEBI" id="CHEBI:29105"/>
        <note>catalytic</note>
    </ligand>
</feature>
<keyword evidence="4 6" id="KW-0862">Zinc</keyword>
<keyword evidence="5 6" id="KW-0560">Oxidoreductase</keyword>
<sequence>MINQVFRLVSERQFEETNIEEKLTPETVVVRPTYLSICAADQRYYTGSRGKEVLSRKLPMALIHEGVGEVVYDAEGEFPVGTKVVMIPNTPFEENDVIAENYLRTSKFRSSGYDGLMQENVYMRRDRVVPLPEGMDLEVAAYSELISVAYHAISRFQNKGNRNRESFGVWGDGNLGFITCLLLKTIYPESKVYIFGKTQYKLDFFSFVDEAFLIDEIPADLVIDNAFECAGGRGSEHAVEQIIDLIVPEGTVALLGVSEMPIEFNSRMVLEKGLTVFGSSRSGRVDFENTVKFLSENEGAVEYLSNLIGLRKVVRNLQDITEAFEDDLRNPFGKTVMEWRV</sequence>
<comment type="similarity">
    <text evidence="2 6">Belongs to the zinc-containing alcohol dehydrogenase family.</text>
</comment>
<dbReference type="GO" id="GO:1902012">
    <property type="term" value="P:poly(ribitol phosphate) teichoic acid biosynthetic process"/>
    <property type="evidence" value="ECO:0007669"/>
    <property type="project" value="UniProtKB-UniRule"/>
</dbReference>
<organism evidence="9 10">
    <name type="scientific">Listeria grayi</name>
    <name type="common">Listeria murrayi</name>
    <dbReference type="NCBI Taxonomy" id="1641"/>
    <lineage>
        <taxon>Bacteria</taxon>
        <taxon>Bacillati</taxon>
        <taxon>Bacillota</taxon>
        <taxon>Bacilli</taxon>
        <taxon>Bacillales</taxon>
        <taxon>Listeriaceae</taxon>
        <taxon>Listeria</taxon>
    </lineage>
</organism>
<dbReference type="SUPFAM" id="SSF50129">
    <property type="entry name" value="GroES-like"/>
    <property type="match status" value="1"/>
</dbReference>
<dbReference type="Pfam" id="PF00107">
    <property type="entry name" value="ADH_zinc_N"/>
    <property type="match status" value="1"/>
</dbReference>
<comment type="catalytic activity">
    <reaction evidence="6">
        <text>D-ribitol 5-phosphate + NADP(+) = D-ribulose 5-phosphate + NADPH + H(+)</text>
        <dbReference type="Rhea" id="RHEA:19921"/>
        <dbReference type="ChEBI" id="CHEBI:15378"/>
        <dbReference type="ChEBI" id="CHEBI:57695"/>
        <dbReference type="ChEBI" id="CHEBI:57783"/>
        <dbReference type="ChEBI" id="CHEBI:58121"/>
        <dbReference type="ChEBI" id="CHEBI:58349"/>
        <dbReference type="EC" id="1.1.1.405"/>
    </reaction>
</comment>
<evidence type="ECO:0000256" key="1">
    <source>
        <dbReference type="ARBA" id="ARBA00001947"/>
    </source>
</evidence>
<comment type="cofactor">
    <cofactor evidence="1 6">
        <name>Zn(2+)</name>
        <dbReference type="ChEBI" id="CHEBI:29105"/>
    </cofactor>
</comment>
<dbReference type="SUPFAM" id="SSF51735">
    <property type="entry name" value="NAD(P)-binding Rossmann-fold domains"/>
    <property type="match status" value="1"/>
</dbReference>
<evidence type="ECO:0000256" key="3">
    <source>
        <dbReference type="ARBA" id="ARBA00022723"/>
    </source>
</evidence>
<feature type="binding site" evidence="6">
    <location>
        <position position="64"/>
    </location>
    <ligand>
        <name>Zn(2+)</name>
        <dbReference type="ChEBI" id="CHEBI:29105"/>
        <note>catalytic</note>
    </ligand>
</feature>
<dbReference type="Gene3D" id="3.90.180.10">
    <property type="entry name" value="Medium-chain alcohol dehydrogenases, catalytic domain"/>
    <property type="match status" value="1"/>
</dbReference>
<dbReference type="InterPro" id="IPR036291">
    <property type="entry name" value="NAD(P)-bd_dom_sf"/>
</dbReference>
<evidence type="ECO:0000259" key="7">
    <source>
        <dbReference type="Pfam" id="PF00107"/>
    </source>
</evidence>
<dbReference type="RefSeq" id="WP_003755130.1">
    <property type="nucleotide sequence ID" value="NZ_CABKNG010000001.1"/>
</dbReference>
<keyword evidence="3 6" id="KW-0479">Metal-binding</keyword>